<dbReference type="SUPFAM" id="SSF50978">
    <property type="entry name" value="WD40 repeat-like"/>
    <property type="match status" value="1"/>
</dbReference>
<evidence type="ECO:0000256" key="2">
    <source>
        <dbReference type="ARBA" id="ARBA00022737"/>
    </source>
</evidence>
<evidence type="ECO:0000256" key="3">
    <source>
        <dbReference type="PROSITE-ProRule" id="PRU00221"/>
    </source>
</evidence>
<sequence length="399" mass="45384">MRALLWVFGVVLLMGCQGNGLSPSSGMKGFRSQQSSDVGKPFVQMGHLFQINSIKIGPNEKYIVSSSDDNMIKLWDIKNEKEIKSINRNYTWNSSLAFSPNGEYIIFGDGKSVKRWDIKSGKEKKVFDILNTSGGNVVVFSPNGKYIATDYNSTIRLWNLEENKEVKAFKSKGLIQSIDFSPDGKYIVSGDWDGTIKLWNIESGKEVKIFRGHLSYVKSLKFSPNGKYILSGSNDKTVKLWNIETEKVRTFKGYLYPVEFVDFSNNGKEIITSTLFKTKIIDIQSKQEIKIFKGLAYDVSLNYIVLAKGKSIKLYNTDIKKEIKFFKWYSSSVKTLLNPTQKYIISANTNTNTKIGIYVRDRKNGRILKTFDGNGIVALSPDMKYIAFDTYEKKIKIQK</sequence>
<dbReference type="PANTHER" id="PTHR19848">
    <property type="entry name" value="WD40 REPEAT PROTEIN"/>
    <property type="match status" value="1"/>
</dbReference>
<dbReference type="SUPFAM" id="SSF50998">
    <property type="entry name" value="Quinoprotein alcohol dehydrogenase-like"/>
    <property type="match status" value="1"/>
</dbReference>
<keyword evidence="2" id="KW-0677">Repeat</keyword>
<dbReference type="PRINTS" id="PR00320">
    <property type="entry name" value="GPROTEINBRPT"/>
</dbReference>
<name>A0A6S6TWN7_9BACT</name>
<proteinExistence type="predicted"/>
<dbReference type="InterPro" id="IPR020472">
    <property type="entry name" value="WD40_PAC1"/>
</dbReference>
<dbReference type="PROSITE" id="PS00678">
    <property type="entry name" value="WD_REPEATS_1"/>
    <property type="match status" value="3"/>
</dbReference>
<dbReference type="PROSITE" id="PS51257">
    <property type="entry name" value="PROKAR_LIPOPROTEIN"/>
    <property type="match status" value="1"/>
</dbReference>
<dbReference type="Gene3D" id="2.130.10.10">
    <property type="entry name" value="YVTN repeat-like/Quinoprotein amine dehydrogenase"/>
    <property type="match status" value="2"/>
</dbReference>
<dbReference type="PROSITE" id="PS50082">
    <property type="entry name" value="WD_REPEATS_2"/>
    <property type="match status" value="3"/>
</dbReference>
<reference evidence="4" key="1">
    <citation type="submission" date="2020-01" db="EMBL/GenBank/DDBJ databases">
        <authorList>
            <person name="Meier V. D."/>
            <person name="Meier V D."/>
        </authorList>
    </citation>
    <scope>NUCLEOTIDE SEQUENCE</scope>
    <source>
        <strain evidence="4">HLG_WM_MAG_04</strain>
    </source>
</reference>
<organism evidence="4">
    <name type="scientific">uncultured Sulfurovum sp</name>
    <dbReference type="NCBI Taxonomy" id="269237"/>
    <lineage>
        <taxon>Bacteria</taxon>
        <taxon>Pseudomonadati</taxon>
        <taxon>Campylobacterota</taxon>
        <taxon>Epsilonproteobacteria</taxon>
        <taxon>Campylobacterales</taxon>
        <taxon>Sulfurovaceae</taxon>
        <taxon>Sulfurovum</taxon>
        <taxon>environmental samples</taxon>
    </lineage>
</organism>
<protein>
    <submittedName>
        <fullName evidence="4">High-affnity carbon uptake protein Hat/HatR</fullName>
    </submittedName>
</protein>
<dbReference type="PANTHER" id="PTHR19848:SF8">
    <property type="entry name" value="F-BOX AND WD REPEAT DOMAIN CONTAINING 7"/>
    <property type="match status" value="1"/>
</dbReference>
<feature type="repeat" description="WD" evidence="3">
    <location>
        <begin position="44"/>
        <end position="85"/>
    </location>
</feature>
<dbReference type="AlphaFoldDB" id="A0A6S6TWN7"/>
<dbReference type="Pfam" id="PF00400">
    <property type="entry name" value="WD40"/>
    <property type="match status" value="5"/>
</dbReference>
<feature type="repeat" description="WD" evidence="3">
    <location>
        <begin position="175"/>
        <end position="209"/>
    </location>
</feature>
<accession>A0A6S6TWN7</accession>
<dbReference type="InterPro" id="IPR036322">
    <property type="entry name" value="WD40_repeat_dom_sf"/>
</dbReference>
<dbReference type="SMART" id="SM00320">
    <property type="entry name" value="WD40"/>
    <property type="match status" value="6"/>
</dbReference>
<dbReference type="InterPro" id="IPR015943">
    <property type="entry name" value="WD40/YVTN_repeat-like_dom_sf"/>
</dbReference>
<dbReference type="CDD" id="cd00200">
    <property type="entry name" value="WD40"/>
    <property type="match status" value="1"/>
</dbReference>
<feature type="repeat" description="WD" evidence="3">
    <location>
        <begin position="210"/>
        <end position="251"/>
    </location>
</feature>
<dbReference type="PROSITE" id="PS50294">
    <property type="entry name" value="WD_REPEATS_REGION"/>
    <property type="match status" value="3"/>
</dbReference>
<dbReference type="InterPro" id="IPR019775">
    <property type="entry name" value="WD40_repeat_CS"/>
</dbReference>
<gene>
    <name evidence="4" type="ORF">HELGO_WM25706</name>
</gene>
<dbReference type="InterPro" id="IPR001680">
    <property type="entry name" value="WD40_rpt"/>
</dbReference>
<evidence type="ECO:0000256" key="1">
    <source>
        <dbReference type="ARBA" id="ARBA00022574"/>
    </source>
</evidence>
<evidence type="ECO:0000313" key="4">
    <source>
        <dbReference type="EMBL" id="CAA6819536.1"/>
    </source>
</evidence>
<dbReference type="EMBL" id="CACVAX010000054">
    <property type="protein sequence ID" value="CAA6819536.1"/>
    <property type="molecule type" value="Genomic_DNA"/>
</dbReference>
<dbReference type="InterPro" id="IPR011047">
    <property type="entry name" value="Quinoprotein_ADH-like_sf"/>
</dbReference>
<keyword evidence="1 3" id="KW-0853">WD repeat</keyword>